<feature type="transmembrane region" description="Helical" evidence="1">
    <location>
        <begin position="417"/>
        <end position="435"/>
    </location>
</feature>
<proteinExistence type="predicted"/>
<dbReference type="NCBIfam" id="TIGR04370">
    <property type="entry name" value="glyco_rpt_poly"/>
    <property type="match status" value="1"/>
</dbReference>
<dbReference type="AlphaFoldDB" id="A0A086BKB0"/>
<evidence type="ECO:0000313" key="2">
    <source>
        <dbReference type="EMBL" id="KFF29374.1"/>
    </source>
</evidence>
<reference evidence="2 3" key="1">
    <citation type="submission" date="2014-07" db="EMBL/GenBank/DDBJ databases">
        <title>Genome of Chryseobacterium piperi CTM.</title>
        <authorList>
            <person name="Pipes S.E."/>
            <person name="Stropko S.J."/>
            <person name="Newman J.D."/>
        </authorList>
    </citation>
    <scope>NUCLEOTIDE SEQUENCE [LARGE SCALE GENOMIC DNA]</scope>
    <source>
        <strain evidence="2 3">CTM</strain>
    </source>
</reference>
<keyword evidence="1" id="KW-0472">Membrane</keyword>
<keyword evidence="1" id="KW-1133">Transmembrane helix</keyword>
<feature type="transmembrane region" description="Helical" evidence="1">
    <location>
        <begin position="244"/>
        <end position="261"/>
    </location>
</feature>
<comment type="caution">
    <text evidence="2">The sequence shown here is derived from an EMBL/GenBank/DDBJ whole genome shotgun (WGS) entry which is preliminary data.</text>
</comment>
<sequence>MQIFSLLLAITLYFLAPNKYDFSLCYIIFFVFLYIAFITLKKESKKGSIVNFSLFFTVSFFFVNFFYPIFIYPFDKYYFPVFSRFYFNEAVITKSTALALVGYCSFSVGTKFFLDKNKTSMGNYASNINVKSNLILQYSYNIILVLSWGVCFLLFFLAKDGILKRSSDAFFEIEPALLVVSQCLINLLIILNFYLKKSFKNFAIAFIYTLVFIYVGDRGSAIQTSLVLLFSYNIFYKKISKTKVTLIFIAGFVGLTLVSSLRSQDGNNKKLNDVQFTHYYDFTMDLIVNNRNLYAGYDYANKNGINYGMSSIPYLFAPVPMLPSFITTNLYGVKPQELSTGSILTNDVNATWGLGTNLIADIYMQFGFLGVIILMFLLGYVVSKLELNRKRKLFVTICYIFISSFSIYMARSSLFDTVRYITWAAIIYYLLFYLFKPFLTKAK</sequence>
<feature type="transmembrane region" description="Helical" evidence="1">
    <location>
        <begin position="20"/>
        <end position="40"/>
    </location>
</feature>
<dbReference type="OrthoDB" id="1321566at2"/>
<evidence type="ECO:0008006" key="4">
    <source>
        <dbReference type="Google" id="ProtNLM"/>
    </source>
</evidence>
<feature type="transmembrane region" description="Helical" evidence="1">
    <location>
        <begin position="135"/>
        <end position="156"/>
    </location>
</feature>
<evidence type="ECO:0000313" key="3">
    <source>
        <dbReference type="Proteomes" id="UP000028709"/>
    </source>
</evidence>
<feature type="transmembrane region" description="Helical" evidence="1">
    <location>
        <begin position="312"/>
        <end position="332"/>
    </location>
</feature>
<accession>A0A086BKB0</accession>
<dbReference type="InterPro" id="IPR029468">
    <property type="entry name" value="O-ag_pol_Wzy"/>
</dbReference>
<dbReference type="KEGG" id="cpip:CJF12_19000"/>
<feature type="transmembrane region" description="Helical" evidence="1">
    <location>
        <begin position="52"/>
        <end position="71"/>
    </location>
</feature>
<keyword evidence="3" id="KW-1185">Reference proteome</keyword>
<feature type="transmembrane region" description="Helical" evidence="1">
    <location>
        <begin position="362"/>
        <end position="381"/>
    </location>
</feature>
<evidence type="ECO:0000256" key="1">
    <source>
        <dbReference type="SAM" id="Phobius"/>
    </source>
</evidence>
<organism evidence="2 3">
    <name type="scientific">Chryseobacterium piperi</name>
    <dbReference type="NCBI Taxonomy" id="558152"/>
    <lineage>
        <taxon>Bacteria</taxon>
        <taxon>Pseudomonadati</taxon>
        <taxon>Bacteroidota</taxon>
        <taxon>Flavobacteriia</taxon>
        <taxon>Flavobacteriales</taxon>
        <taxon>Weeksellaceae</taxon>
        <taxon>Chryseobacterium group</taxon>
        <taxon>Chryseobacterium</taxon>
    </lineage>
</organism>
<name>A0A086BKB0_9FLAO</name>
<feature type="transmembrane region" description="Helical" evidence="1">
    <location>
        <begin position="91"/>
        <end position="114"/>
    </location>
</feature>
<dbReference type="eggNOG" id="ENOG5032U8U">
    <property type="taxonomic scope" value="Bacteria"/>
</dbReference>
<dbReference type="Pfam" id="PF14296">
    <property type="entry name" value="O-ag_pol_Wzy"/>
    <property type="match status" value="1"/>
</dbReference>
<feature type="transmembrane region" description="Helical" evidence="1">
    <location>
        <begin position="202"/>
        <end position="232"/>
    </location>
</feature>
<feature type="transmembrane region" description="Helical" evidence="1">
    <location>
        <begin position="176"/>
        <end position="195"/>
    </location>
</feature>
<dbReference type="Proteomes" id="UP000028709">
    <property type="component" value="Unassembled WGS sequence"/>
</dbReference>
<protein>
    <recommendedName>
        <fullName evidence="4">Oligosaccharide repeat unit polymerase</fullName>
    </recommendedName>
</protein>
<gene>
    <name evidence="2" type="ORF">IQ37_06130</name>
</gene>
<dbReference type="EMBL" id="JPRJ01000007">
    <property type="protein sequence ID" value="KFF29374.1"/>
    <property type="molecule type" value="Genomic_DNA"/>
</dbReference>
<keyword evidence="1" id="KW-0812">Transmembrane</keyword>
<dbReference type="RefSeq" id="WP_034682584.1">
    <property type="nucleotide sequence ID" value="NZ_CP023049.2"/>
</dbReference>
<dbReference type="STRING" id="558152.IQ37_06130"/>
<feature type="transmembrane region" description="Helical" evidence="1">
    <location>
        <begin position="393"/>
        <end position="411"/>
    </location>
</feature>